<feature type="transmembrane region" description="Helical" evidence="9">
    <location>
        <begin position="164"/>
        <end position="191"/>
    </location>
</feature>
<dbReference type="PANTHER" id="PTHR13121">
    <property type="entry name" value="GPI TRANSAMIDASE COMPONENT PIG-U"/>
    <property type="match status" value="1"/>
</dbReference>
<evidence type="ECO:0000256" key="3">
    <source>
        <dbReference type="ARBA" id="ARBA00010026"/>
    </source>
</evidence>
<dbReference type="PANTHER" id="PTHR13121:SF0">
    <property type="entry name" value="PHOSPHATIDYLINOSITOL GLYCAN ANCHOR BIOSYNTHESIS CLASS U PROTEIN"/>
    <property type="match status" value="1"/>
</dbReference>
<dbReference type="KEGG" id="epa:110232467"/>
<feature type="transmembrane region" description="Helical" evidence="9">
    <location>
        <begin position="294"/>
        <end position="319"/>
    </location>
</feature>
<feature type="transmembrane region" description="Helical" evidence="9">
    <location>
        <begin position="261"/>
        <end position="282"/>
    </location>
</feature>
<evidence type="ECO:0000256" key="2">
    <source>
        <dbReference type="ARBA" id="ARBA00004687"/>
    </source>
</evidence>
<comment type="similarity">
    <text evidence="3">Belongs to the PIGU family.</text>
</comment>
<evidence type="ECO:0000313" key="11">
    <source>
        <dbReference type="Proteomes" id="UP000887567"/>
    </source>
</evidence>
<dbReference type="GO" id="GO:0016255">
    <property type="term" value="P:attachment of GPI anchor to protein"/>
    <property type="evidence" value="ECO:0007669"/>
    <property type="project" value="InterPro"/>
</dbReference>
<keyword evidence="5 9" id="KW-0812">Transmembrane</keyword>
<dbReference type="GO" id="GO:0006506">
    <property type="term" value="P:GPI anchor biosynthetic process"/>
    <property type="evidence" value="ECO:0007669"/>
    <property type="project" value="UniProtKB-KW"/>
</dbReference>
<feature type="transmembrane region" description="Helical" evidence="9">
    <location>
        <begin position="64"/>
        <end position="84"/>
    </location>
</feature>
<dbReference type="GO" id="GO:0042765">
    <property type="term" value="C:GPI-anchor transamidase complex"/>
    <property type="evidence" value="ECO:0007669"/>
    <property type="project" value="InterPro"/>
</dbReference>
<name>A0A913WSA0_EXADI</name>
<dbReference type="EnsemblMetazoa" id="XM_021037671.2">
    <property type="protein sequence ID" value="XP_020893330.1"/>
    <property type="gene ID" value="LOC110232467"/>
</dbReference>
<dbReference type="AlphaFoldDB" id="A0A913WSA0"/>
<keyword evidence="8 9" id="KW-0472">Membrane</keyword>
<comment type="subcellular location">
    <subcellularLocation>
        <location evidence="1">Endoplasmic reticulum membrane</location>
        <topology evidence="1">Multi-pass membrane protein</topology>
    </subcellularLocation>
</comment>
<feature type="transmembrane region" description="Helical" evidence="9">
    <location>
        <begin position="236"/>
        <end position="254"/>
    </location>
</feature>
<keyword evidence="4" id="KW-0337">GPI-anchor biosynthesis</keyword>
<protein>
    <recommendedName>
        <fullName evidence="12">Phosphatidylinositol glycan anchor biosynthesis class U protein</fullName>
    </recommendedName>
</protein>
<evidence type="ECO:0000256" key="9">
    <source>
        <dbReference type="SAM" id="Phobius"/>
    </source>
</evidence>
<evidence type="ECO:0000256" key="8">
    <source>
        <dbReference type="ARBA" id="ARBA00023136"/>
    </source>
</evidence>
<evidence type="ECO:0000256" key="6">
    <source>
        <dbReference type="ARBA" id="ARBA00022824"/>
    </source>
</evidence>
<comment type="pathway">
    <text evidence="2">Glycolipid biosynthesis; glycosylphosphatidylinositol-anchor biosynthesis.</text>
</comment>
<keyword evidence="6" id="KW-0256">Endoplasmic reticulum</keyword>
<feature type="transmembrane region" description="Helical" evidence="9">
    <location>
        <begin position="203"/>
        <end position="224"/>
    </location>
</feature>
<feature type="transmembrane region" description="Helical" evidence="9">
    <location>
        <begin position="109"/>
        <end position="130"/>
    </location>
</feature>
<keyword evidence="11" id="KW-1185">Reference proteome</keyword>
<evidence type="ECO:0000256" key="1">
    <source>
        <dbReference type="ARBA" id="ARBA00004477"/>
    </source>
</evidence>
<evidence type="ECO:0008006" key="12">
    <source>
        <dbReference type="Google" id="ProtNLM"/>
    </source>
</evidence>
<keyword evidence="7 9" id="KW-1133">Transmembrane helix</keyword>
<reference evidence="10" key="1">
    <citation type="submission" date="2022-11" db="UniProtKB">
        <authorList>
            <consortium name="EnsemblMetazoa"/>
        </authorList>
    </citation>
    <scope>IDENTIFICATION</scope>
</reference>
<organism evidence="10 11">
    <name type="scientific">Exaiptasia diaphana</name>
    <name type="common">Tropical sea anemone</name>
    <name type="synonym">Aiptasia pulchella</name>
    <dbReference type="NCBI Taxonomy" id="2652724"/>
    <lineage>
        <taxon>Eukaryota</taxon>
        <taxon>Metazoa</taxon>
        <taxon>Cnidaria</taxon>
        <taxon>Anthozoa</taxon>
        <taxon>Hexacorallia</taxon>
        <taxon>Actiniaria</taxon>
        <taxon>Aiptasiidae</taxon>
        <taxon>Exaiptasia</taxon>
    </lineage>
</organism>
<dbReference type="RefSeq" id="XP_020893330.1">
    <property type="nucleotide sequence ID" value="XM_021037671.2"/>
</dbReference>
<accession>A0A913WSA0</accession>
<evidence type="ECO:0000313" key="10">
    <source>
        <dbReference type="EnsemblMetazoa" id="XP_020893330.1"/>
    </source>
</evidence>
<proteinExistence type="inferred from homology"/>
<dbReference type="GeneID" id="110232467"/>
<dbReference type="OMA" id="ALWHLWI"/>
<evidence type="ECO:0000256" key="7">
    <source>
        <dbReference type="ARBA" id="ARBA00022989"/>
    </source>
</evidence>
<evidence type="ECO:0000256" key="5">
    <source>
        <dbReference type="ARBA" id="ARBA00022692"/>
    </source>
</evidence>
<feature type="transmembrane region" description="Helical" evidence="9">
    <location>
        <begin position="137"/>
        <end position="158"/>
    </location>
</feature>
<sequence length="406" mass="46025">MYSPVNNYFKERIELNTPLTSWNRVLDGIVLLDHGISPYKGDIVHETPLVLALFYSIKQVSSRFIPLMFVVLDTVIGCLLYKVAQFNAIVLLEDQKRRQSSFAKNVGPILMSESGLGSTPFLTATVYLLNPYTIGSCVAQSTIIFTNLGLALSLYGALKGNCLLATLGVACAAYHSLYPIMLLVPVTLILLKIMQDYSIIHTLKIVLLCLLWTSALLGLSYSLFNSIDFIKASYGFILTVPDLTPNIGLFWYFFTEMFEHFRVFFLWVFQINAFFYCIPMTVRFREHPSFLACILLHVICVMKSYPSFGDAAVPIALIMMWRHLFPYMRNAFLIMCMLVFSTFLAPVFWYLWIYAGSANANFFYAITLVYSTAQVCRHINYYLKQAANHTSNFTCSGGNSNEMESS</sequence>
<evidence type="ECO:0000256" key="4">
    <source>
        <dbReference type="ARBA" id="ARBA00022502"/>
    </source>
</evidence>
<feature type="transmembrane region" description="Helical" evidence="9">
    <location>
        <begin position="331"/>
        <end position="352"/>
    </location>
</feature>
<dbReference type="OrthoDB" id="549017at2759"/>
<dbReference type="Proteomes" id="UP000887567">
    <property type="component" value="Unplaced"/>
</dbReference>
<dbReference type="InterPro" id="IPR009600">
    <property type="entry name" value="PIG-U"/>
</dbReference>
<dbReference type="Pfam" id="PF06728">
    <property type="entry name" value="PIG-U"/>
    <property type="match status" value="1"/>
</dbReference>